<name>A0A1M7PY46_9PSED</name>
<dbReference type="AlphaFoldDB" id="A0A1M7PY46"/>
<gene>
    <name evidence="1" type="ORF">SAMN05216593_11528</name>
</gene>
<protein>
    <submittedName>
        <fullName evidence="1">Uncharacterized protein</fullName>
    </submittedName>
</protein>
<organism evidence="1 2">
    <name type="scientific">Pseudomonas asturiensis</name>
    <dbReference type="NCBI Taxonomy" id="1190415"/>
    <lineage>
        <taxon>Bacteria</taxon>
        <taxon>Pseudomonadati</taxon>
        <taxon>Pseudomonadota</taxon>
        <taxon>Gammaproteobacteria</taxon>
        <taxon>Pseudomonadales</taxon>
        <taxon>Pseudomonadaceae</taxon>
        <taxon>Pseudomonas</taxon>
    </lineage>
</organism>
<dbReference type="Proteomes" id="UP000183983">
    <property type="component" value="Unassembled WGS sequence"/>
</dbReference>
<dbReference type="OrthoDB" id="7027570at2"/>
<sequence>MTKNSIQLSMEDFEGDNIPEVIVEFYKGTEIQYVAYVSDPDKDGRFDKVSGNVDVDNKEGHQKRDDDLLIALARTFVKLKF</sequence>
<reference evidence="1 2" key="1">
    <citation type="submission" date="2016-11" db="EMBL/GenBank/DDBJ databases">
        <authorList>
            <person name="Jaros S."/>
            <person name="Januszkiewicz K."/>
            <person name="Wedrychowicz H."/>
        </authorList>
    </citation>
    <scope>NUCLEOTIDE SEQUENCE [LARGE SCALE GENOMIC DNA]</scope>
    <source>
        <strain evidence="1 2">LMG 26898</strain>
    </source>
</reference>
<accession>A0A1M7PY46</accession>
<evidence type="ECO:0000313" key="1">
    <source>
        <dbReference type="EMBL" id="SHN22567.1"/>
    </source>
</evidence>
<evidence type="ECO:0000313" key="2">
    <source>
        <dbReference type="Proteomes" id="UP000183983"/>
    </source>
</evidence>
<proteinExistence type="predicted"/>
<dbReference type="EMBL" id="FRDA01000015">
    <property type="protein sequence ID" value="SHN22567.1"/>
    <property type="molecule type" value="Genomic_DNA"/>
</dbReference>
<dbReference type="RefSeq" id="WP_073170360.1">
    <property type="nucleotide sequence ID" value="NZ_FRDA01000015.1"/>
</dbReference>